<dbReference type="RefSeq" id="WP_064486318.1">
    <property type="nucleotide sequence ID" value="NZ_CM004383.1"/>
</dbReference>
<sequence>MTPRERFTRIINDIKQTSQKLEDESPDWASVSAFKLVGVVKEYAIQNFNAARFIFDRKVSALENLQAQIDELKQELKGEKQ</sequence>
<dbReference type="Proteomes" id="UP000576645">
    <property type="component" value="Unassembled WGS sequence"/>
</dbReference>
<dbReference type="AlphaFoldDB" id="A0AAP7DEZ4"/>
<evidence type="ECO:0000313" key="1">
    <source>
        <dbReference type="EMBL" id="NOJ25703.1"/>
    </source>
</evidence>
<protein>
    <submittedName>
        <fullName evidence="1">Uncharacterized protein</fullName>
    </submittedName>
</protein>
<name>A0AAP7DEZ4_9VIBR</name>
<accession>A0AAP7DEZ4</accession>
<organism evidence="1 2">
    <name type="scientific">Vibrio coralliilyticus</name>
    <dbReference type="NCBI Taxonomy" id="190893"/>
    <lineage>
        <taxon>Bacteria</taxon>
        <taxon>Pseudomonadati</taxon>
        <taxon>Pseudomonadota</taxon>
        <taxon>Gammaproteobacteria</taxon>
        <taxon>Vibrionales</taxon>
        <taxon>Vibrionaceae</taxon>
        <taxon>Vibrio</taxon>
    </lineage>
</organism>
<dbReference type="EMBL" id="VTXP01000020">
    <property type="protein sequence ID" value="NOJ25703.1"/>
    <property type="molecule type" value="Genomic_DNA"/>
</dbReference>
<reference evidence="1 2" key="1">
    <citation type="submission" date="2019-09" db="EMBL/GenBank/DDBJ databases">
        <title>Draft genome sequencing and comparative genomics of hatchery-associated Vibrios.</title>
        <authorList>
            <person name="Kehlet-Delgado H."/>
            <person name="Mueller R.S."/>
        </authorList>
    </citation>
    <scope>NUCLEOTIDE SEQUENCE [LARGE SCALE GENOMIC DNA]</scope>
    <source>
        <strain evidence="1 2">09-121-3</strain>
    </source>
</reference>
<proteinExistence type="predicted"/>
<gene>
    <name evidence="1" type="ORF">F0238_23565</name>
</gene>
<evidence type="ECO:0000313" key="2">
    <source>
        <dbReference type="Proteomes" id="UP000576645"/>
    </source>
</evidence>
<comment type="caution">
    <text evidence="1">The sequence shown here is derived from an EMBL/GenBank/DDBJ whole genome shotgun (WGS) entry which is preliminary data.</text>
</comment>